<gene>
    <name evidence="2" type="ORF">PSTT_16613</name>
</gene>
<proteinExistence type="predicted"/>
<evidence type="ECO:0000313" key="3">
    <source>
        <dbReference type="Proteomes" id="UP000239156"/>
    </source>
</evidence>
<dbReference type="AlphaFoldDB" id="A0A2S4UCE9"/>
<dbReference type="PANTHER" id="PTHR46579:SF1">
    <property type="entry name" value="F5_8 TYPE C DOMAIN-CONTAINING PROTEIN"/>
    <property type="match status" value="1"/>
</dbReference>
<feature type="region of interest" description="Disordered" evidence="1">
    <location>
        <begin position="491"/>
        <end position="519"/>
    </location>
</feature>
<sequence>MDVCDCSACIRHQYLDNNHQRQPGRYLSARNVLKHRMADIQRGLPTIHIARQHRSLALDSSSSENSSSSGNSSTSSSESEASYIIDQPNPLPLFLILFVSWLHLSCNVSRENCKIAIQMIINILHVILNRRDSLENLGYIPRDPRTMIKRAQLDIELTKLSAAEYPCHEELFINRKLYLGYKDVGEHDYHSKPPEIPPQVIGTPRCTLLSQSILTWVKWLLSKADTEDAINDWNRTNQDLQDQGYTSDIQHGDNFKNTTWIDNPNSLKLSVSLFVDWFNPRGNKISGKVESTGVFALSCLNLPPSIRNKLSHMCLAGITPGPYSPDPHTFNHLLSPLVDELIKLDAGLIIPTHRSPAGRFVQVKLLCVYGDILATKKVVGYASHSATKFCSFCHAKQCDIHLLQLAKRRKKDKTISAAKDSKKADSVSAQEKILANTGVRWSELNRLTYWDPSRHVVLGVMHNWLEGILQGHFRYRWKFWAVSSDEAKKKRKGTYYDKPNKRRKTKGASSMDIDEDEGGIFSGSDDDDDDIFEDILLNGGLQGGFFSQDDIKRFRAGMKHVVLPPGVPHLPHNLGEPKHGKLSASQWHALFVFIIPIVLLDMYLDNVGKIDLKSNLYKFLVNTAHLVQCTNVVFARKFKPGDLKWFEMHYKKYSDTVGELFDDIKVQPNHHYSLHIPQQMTAWGPLAGVSEFAGERLIGFLQKIKTNNKIDEMHKSMMTRGCRLQRMMEKSEFHQLTQPLDDEQDLKPRRLKSIRLTESRYQLLFNLVARNNRDVVNRNIFQYQRAVGLCLDWLNRGGKTRYGLVQQCYQYDNHLSERKEFMLVSRITNLYPKRTEPIPTRPFRYLLFLFGVVVGKVESSEEAIDPSQVISLAAYRLLDKNTFSISENGIALIPRGYDAFLNISGQSEQ</sequence>
<evidence type="ECO:0000256" key="1">
    <source>
        <dbReference type="SAM" id="MobiDB-lite"/>
    </source>
</evidence>
<organism evidence="2 3">
    <name type="scientific">Puccinia striiformis</name>
    <dbReference type="NCBI Taxonomy" id="27350"/>
    <lineage>
        <taxon>Eukaryota</taxon>
        <taxon>Fungi</taxon>
        <taxon>Dikarya</taxon>
        <taxon>Basidiomycota</taxon>
        <taxon>Pucciniomycotina</taxon>
        <taxon>Pucciniomycetes</taxon>
        <taxon>Pucciniales</taxon>
        <taxon>Pucciniaceae</taxon>
        <taxon>Puccinia</taxon>
    </lineage>
</organism>
<dbReference type="VEuPathDB" id="FungiDB:PSHT_13993"/>
<feature type="region of interest" description="Disordered" evidence="1">
    <location>
        <begin position="58"/>
        <end position="81"/>
    </location>
</feature>
<protein>
    <recommendedName>
        <fullName evidence="4">Transposase domain-containing protein</fullName>
    </recommendedName>
</protein>
<dbReference type="VEuPathDB" id="FungiDB:PSTT_16613"/>
<name>A0A2S4UCE9_9BASI</name>
<dbReference type="Proteomes" id="UP000239156">
    <property type="component" value="Unassembled WGS sequence"/>
</dbReference>
<accession>A0A2S4UCE9</accession>
<dbReference type="EMBL" id="PKSL01000384">
    <property type="protein sequence ID" value="POV94856.1"/>
    <property type="molecule type" value="Genomic_DNA"/>
</dbReference>
<feature type="compositionally biased region" description="Low complexity" evidence="1">
    <location>
        <begin position="60"/>
        <end position="81"/>
    </location>
</feature>
<keyword evidence="3" id="KW-1185">Reference proteome</keyword>
<evidence type="ECO:0008006" key="4">
    <source>
        <dbReference type="Google" id="ProtNLM"/>
    </source>
</evidence>
<evidence type="ECO:0000313" key="2">
    <source>
        <dbReference type="EMBL" id="POV94856.1"/>
    </source>
</evidence>
<comment type="caution">
    <text evidence="2">The sequence shown here is derived from an EMBL/GenBank/DDBJ whole genome shotgun (WGS) entry which is preliminary data.</text>
</comment>
<dbReference type="PANTHER" id="PTHR46579">
    <property type="entry name" value="F5/8 TYPE C DOMAIN-CONTAINING PROTEIN-RELATED"/>
    <property type="match status" value="1"/>
</dbReference>
<reference evidence="2" key="1">
    <citation type="submission" date="2017-12" db="EMBL/GenBank/DDBJ databases">
        <title>Gene loss provides genomic basis for host adaptation in cereal stripe rust fungi.</title>
        <authorList>
            <person name="Xia C."/>
        </authorList>
    </citation>
    <scope>NUCLEOTIDE SEQUENCE [LARGE SCALE GENOMIC DNA]</scope>
    <source>
        <strain evidence="2">93-210</strain>
    </source>
</reference>